<sequence length="85" mass="9440">MAVSEGSGTGYAIVKAARTYMLAAGHFLSFGRHTAPHMHNRQSSRTNWTRIRARNPISISISYNKLLTLDCSCADYTARKAVHRS</sequence>
<organism evidence="1 2">
    <name type="scientific">Rhodnius prolixus</name>
    <name type="common">Triatomid bug</name>
    <dbReference type="NCBI Taxonomy" id="13249"/>
    <lineage>
        <taxon>Eukaryota</taxon>
        <taxon>Metazoa</taxon>
        <taxon>Ecdysozoa</taxon>
        <taxon>Arthropoda</taxon>
        <taxon>Hexapoda</taxon>
        <taxon>Insecta</taxon>
        <taxon>Pterygota</taxon>
        <taxon>Neoptera</taxon>
        <taxon>Paraneoptera</taxon>
        <taxon>Hemiptera</taxon>
        <taxon>Heteroptera</taxon>
        <taxon>Panheteroptera</taxon>
        <taxon>Cimicomorpha</taxon>
        <taxon>Reduviidae</taxon>
        <taxon>Triatominae</taxon>
        <taxon>Rhodnius</taxon>
    </lineage>
</organism>
<reference evidence="1" key="1">
    <citation type="submission" date="2015-05" db="UniProtKB">
        <authorList>
            <consortium name="EnsemblMetazoa"/>
        </authorList>
    </citation>
    <scope>IDENTIFICATION</scope>
</reference>
<protein>
    <submittedName>
        <fullName evidence="1">Uncharacterized protein</fullName>
    </submittedName>
</protein>
<dbReference type="Proteomes" id="UP000015103">
    <property type="component" value="Unassembled WGS sequence"/>
</dbReference>
<dbReference type="EnsemblMetazoa" id="RPRC008987-RA">
    <property type="protein sequence ID" value="RPRC008987-PA"/>
    <property type="gene ID" value="RPRC008987"/>
</dbReference>
<dbReference type="HOGENOM" id="CLU_2565054_0_0_1"/>
<keyword evidence="2" id="KW-1185">Reference proteome</keyword>
<dbReference type="AlphaFoldDB" id="T1HY67"/>
<dbReference type="EMBL" id="ACPB03014459">
    <property type="status" value="NOT_ANNOTATED_CDS"/>
    <property type="molecule type" value="Genomic_DNA"/>
</dbReference>
<dbReference type="VEuPathDB" id="VectorBase:RPRC008987"/>
<name>T1HY67_RHOPR</name>
<dbReference type="InParanoid" id="T1HY67"/>
<accession>T1HY67</accession>
<evidence type="ECO:0000313" key="1">
    <source>
        <dbReference type="EnsemblMetazoa" id="RPRC008987-PA"/>
    </source>
</evidence>
<evidence type="ECO:0000313" key="2">
    <source>
        <dbReference type="Proteomes" id="UP000015103"/>
    </source>
</evidence>
<proteinExistence type="predicted"/>